<evidence type="ECO:0000313" key="6">
    <source>
        <dbReference type="EMBL" id="WZN60277.1"/>
    </source>
</evidence>
<evidence type="ECO:0000313" key="5">
    <source>
        <dbReference type="EMBL" id="CAE0196115.1"/>
    </source>
</evidence>
<evidence type="ECO:0000256" key="3">
    <source>
        <dbReference type="SAM" id="Phobius"/>
    </source>
</evidence>
<evidence type="ECO:0000256" key="2">
    <source>
        <dbReference type="SAM" id="MobiDB-lite"/>
    </source>
</evidence>
<dbReference type="PANTHER" id="PTHR31425:SF50">
    <property type="entry name" value="FT-INTERACTING PROTEIN 3-RELATED"/>
    <property type="match status" value="1"/>
</dbReference>
<dbReference type="PANTHER" id="PTHR31425">
    <property type="entry name" value="PHOSPHORIBOSYLANTHRANILATE TRANSFERASE ISOFORM 1"/>
    <property type="match status" value="1"/>
</dbReference>
<dbReference type="EMBL" id="CP151502">
    <property type="protein sequence ID" value="WZN60277.1"/>
    <property type="molecule type" value="Genomic_DNA"/>
</dbReference>
<feature type="domain" description="Multiple C2" evidence="4">
    <location>
        <begin position="58"/>
        <end position="161"/>
    </location>
</feature>
<sequence length="162" mass="18134">MAEGVDQDGEPSVSPRSEHLGEADHVIHDPRDYDDADVADRASAEISKRDPRVASTTETQSSNLRRRIKTVSRISQEFSSNVARISSQLERLLHLFFWTDPRLSTLFVSCCLACALVLLVVPPNYVAILCGLYLMRPPQFRDTEDGLATTLWSRLPDNSDAF</sequence>
<keyword evidence="6" id="KW-0808">Transferase</keyword>
<reference evidence="6 7" key="2">
    <citation type="submission" date="2024-03" db="EMBL/GenBank/DDBJ databases">
        <title>Complete genome sequence of the green alga Chloropicon roscoffensis RCC1871.</title>
        <authorList>
            <person name="Lemieux C."/>
            <person name="Pombert J.-F."/>
            <person name="Otis C."/>
            <person name="Turmel M."/>
        </authorList>
    </citation>
    <scope>NUCLEOTIDE SEQUENCE [LARGE SCALE GENOMIC DNA]</scope>
    <source>
        <strain evidence="6 7">RCC1871</strain>
    </source>
</reference>
<dbReference type="EMBL" id="HBHZ01011921">
    <property type="protein sequence ID" value="CAE0196115.1"/>
    <property type="molecule type" value="Transcribed_RNA"/>
</dbReference>
<name>A0A7S3CGS8_9CHLO</name>
<keyword evidence="7" id="KW-1185">Reference proteome</keyword>
<keyword evidence="3" id="KW-1133">Transmembrane helix</keyword>
<keyword evidence="6" id="KW-0328">Glycosyltransferase</keyword>
<dbReference type="InterPro" id="IPR047259">
    <property type="entry name" value="QUIRKY-like"/>
</dbReference>
<proteinExistence type="predicted"/>
<evidence type="ECO:0000313" key="7">
    <source>
        <dbReference type="Proteomes" id="UP001472866"/>
    </source>
</evidence>
<feature type="transmembrane region" description="Helical" evidence="3">
    <location>
        <begin position="106"/>
        <end position="134"/>
    </location>
</feature>
<dbReference type="Proteomes" id="UP001472866">
    <property type="component" value="Chromosome 02"/>
</dbReference>
<dbReference type="AlphaFoldDB" id="A0A7S3CGS8"/>
<keyword evidence="1" id="KW-0677">Repeat</keyword>
<organism evidence="5">
    <name type="scientific">Chloropicon roscoffensis</name>
    <dbReference type="NCBI Taxonomy" id="1461544"/>
    <lineage>
        <taxon>Eukaryota</taxon>
        <taxon>Viridiplantae</taxon>
        <taxon>Chlorophyta</taxon>
        <taxon>Chloropicophyceae</taxon>
        <taxon>Chloropicales</taxon>
        <taxon>Chloropicaceae</taxon>
        <taxon>Chloropicon</taxon>
    </lineage>
</organism>
<evidence type="ECO:0000256" key="1">
    <source>
        <dbReference type="ARBA" id="ARBA00022737"/>
    </source>
</evidence>
<dbReference type="Pfam" id="PF08372">
    <property type="entry name" value="PRT_C"/>
    <property type="match status" value="1"/>
</dbReference>
<keyword evidence="3" id="KW-0472">Membrane</keyword>
<feature type="compositionally biased region" description="Polar residues" evidence="2">
    <location>
        <begin position="54"/>
        <end position="63"/>
    </location>
</feature>
<feature type="compositionally biased region" description="Basic and acidic residues" evidence="2">
    <location>
        <begin position="16"/>
        <end position="52"/>
    </location>
</feature>
<dbReference type="GO" id="GO:0016757">
    <property type="term" value="F:glycosyltransferase activity"/>
    <property type="evidence" value="ECO:0007669"/>
    <property type="project" value="UniProtKB-KW"/>
</dbReference>
<keyword evidence="3" id="KW-0812">Transmembrane</keyword>
<feature type="region of interest" description="Disordered" evidence="2">
    <location>
        <begin position="1"/>
        <end position="64"/>
    </location>
</feature>
<gene>
    <name evidence="5" type="ORF">CROS1456_LOCUS9212</name>
    <name evidence="6" type="ORF">HKI87_02g18060</name>
</gene>
<accession>A0A7S3CGS8</accession>
<evidence type="ECO:0000259" key="4">
    <source>
        <dbReference type="Pfam" id="PF08372"/>
    </source>
</evidence>
<dbReference type="InterPro" id="IPR013583">
    <property type="entry name" value="MCTP_C"/>
</dbReference>
<protein>
    <submittedName>
        <fullName evidence="6">Phosphoribosyltransferase</fullName>
    </submittedName>
</protein>
<reference evidence="5" key="1">
    <citation type="submission" date="2021-01" db="EMBL/GenBank/DDBJ databases">
        <authorList>
            <person name="Corre E."/>
            <person name="Pelletier E."/>
            <person name="Niang G."/>
            <person name="Scheremetjew M."/>
            <person name="Finn R."/>
            <person name="Kale V."/>
            <person name="Holt S."/>
            <person name="Cochrane G."/>
            <person name="Meng A."/>
            <person name="Brown T."/>
            <person name="Cohen L."/>
        </authorList>
    </citation>
    <scope>NUCLEOTIDE SEQUENCE</scope>
    <source>
        <strain evidence="5">RCC1871</strain>
    </source>
</reference>